<dbReference type="Gene3D" id="2.60.120.260">
    <property type="entry name" value="Galactose-binding domain-like"/>
    <property type="match status" value="1"/>
</dbReference>
<geneLocation type="plasmid" evidence="4">
    <name>phl2708x3</name>
</geneLocation>
<evidence type="ECO:0000313" key="4">
    <source>
        <dbReference type="Proteomes" id="UP000258927"/>
    </source>
</evidence>
<evidence type="ECO:0000256" key="1">
    <source>
        <dbReference type="ARBA" id="ARBA00022801"/>
    </source>
</evidence>
<dbReference type="InterPro" id="IPR005674">
    <property type="entry name" value="CocE/Ser_esterase"/>
</dbReference>
<dbReference type="PANTHER" id="PTHR43056">
    <property type="entry name" value="PEPTIDASE S9 PROLYL OLIGOPEPTIDASE"/>
    <property type="match status" value="1"/>
</dbReference>
<dbReference type="EMBL" id="CP021331">
    <property type="protein sequence ID" value="AVX06066.1"/>
    <property type="molecule type" value="Genomic_DNA"/>
</dbReference>
<dbReference type="InterPro" id="IPR029058">
    <property type="entry name" value="AB_hydrolase_fold"/>
</dbReference>
<evidence type="ECO:0000313" key="3">
    <source>
        <dbReference type="EMBL" id="AVX06066.1"/>
    </source>
</evidence>
<dbReference type="InterPro" id="IPR000383">
    <property type="entry name" value="Xaa-Pro-like_dom"/>
</dbReference>
<reference evidence="3 4" key="1">
    <citation type="submission" date="2017-05" db="EMBL/GenBank/DDBJ databases">
        <title>Genome Analysis of Maritalea myrionectae HL2708#5.</title>
        <authorList>
            <consortium name="Cotde Inc.-PKNU"/>
            <person name="Jang D."/>
            <person name="Oh H.-M."/>
        </authorList>
    </citation>
    <scope>NUCLEOTIDE SEQUENCE [LARGE SCALE GENOMIC DNA]</scope>
    <source>
        <strain evidence="3 4">HL2708#5</strain>
        <plasmid evidence="4">phl2708x3</plasmid>
    </source>
</reference>
<evidence type="ECO:0000259" key="2">
    <source>
        <dbReference type="SMART" id="SM00939"/>
    </source>
</evidence>
<gene>
    <name evidence="3" type="ORF">MXMO3_03563</name>
</gene>
<dbReference type="KEGG" id="mmyr:MXMO3_03563"/>
<sequence length="601" mass="66537">MNVLLNETALPFRSSAMVTMRDGVRLATDIYLPDGPGPWPVIIERTPYNRRGISNSEVSAKESAPKTRVEIAAWFRNQGYAVVMQDVRGRNGSEGQFTKYVNEAEDGFDTFSWIVDQHWCDGSILTIGLSYGAHTQLAAACAGAPGLAAMCVDTGGLYDLKAHSIRYGGAFELKQLTWAYKHARLHALNTEDNQAAAALEATDISEVMFNDAWEKGNSPLSVLPTYENSLFQLWNNDLAASDYEGPATCARRWIKNIPDIPICLIGSWNDPYANSMLDLHKSLKQHITKPLRLIMGPWLHGKRSQSNAGDADFGPKCTIDALMQTDFLDFRHKWFQFALGKSADPLCQNDYFFEMGPTPLKNSQYHHWPLGGTWRVTRPDEKLDSQHTQFRLVGDTLRSLDGTKGFSEAHRLRIDPAKPFPTIGGAITSGEPVMRGGMYLLCGKDVETSIFQRDDFLLYQSVPLLEEMSIIGSPTLSFMPPRAHQGFDVSVTLLQTMTGPDGQLLKCANITDGILRLAKDAAGIQKVRLMATDFCFAKGDRIGVLIAGANFPRFDLNPGYGRKMPMQRDKAPSPIIVDLSDMTVCLPTSPRFTSEPKSNGP</sequence>
<dbReference type="Gene3D" id="3.40.50.1820">
    <property type="entry name" value="alpha/beta hydrolase"/>
    <property type="match status" value="1"/>
</dbReference>
<dbReference type="AlphaFoldDB" id="A0A2R4MJG5"/>
<protein>
    <submittedName>
        <fullName evidence="3">Cocaine esterase</fullName>
    </submittedName>
</protein>
<dbReference type="Gene3D" id="1.10.3020.10">
    <property type="entry name" value="alpha-amino acid ester hydrolase ( Helical cap domain)"/>
    <property type="match status" value="1"/>
</dbReference>
<dbReference type="SUPFAM" id="SSF53474">
    <property type="entry name" value="alpha/beta-Hydrolases"/>
    <property type="match status" value="1"/>
</dbReference>
<dbReference type="RefSeq" id="WP_117397013.1">
    <property type="nucleotide sequence ID" value="NZ_CP021331.1"/>
</dbReference>
<dbReference type="Pfam" id="PF02129">
    <property type="entry name" value="Peptidase_S15"/>
    <property type="match status" value="1"/>
</dbReference>
<accession>A0A2R4MJG5</accession>
<organism evidence="3 4">
    <name type="scientific">Maritalea myrionectae</name>
    <dbReference type="NCBI Taxonomy" id="454601"/>
    <lineage>
        <taxon>Bacteria</taxon>
        <taxon>Pseudomonadati</taxon>
        <taxon>Pseudomonadota</taxon>
        <taxon>Alphaproteobacteria</taxon>
        <taxon>Hyphomicrobiales</taxon>
        <taxon>Devosiaceae</taxon>
        <taxon>Maritalea</taxon>
    </lineage>
</organism>
<name>A0A2R4MJG5_9HYPH</name>
<proteinExistence type="predicted"/>
<dbReference type="SUPFAM" id="SSF49785">
    <property type="entry name" value="Galactose-binding domain-like"/>
    <property type="match status" value="1"/>
</dbReference>
<dbReference type="InterPro" id="IPR013736">
    <property type="entry name" value="Xaa-Pro_dipept_C"/>
</dbReference>
<keyword evidence="3" id="KW-0614">Plasmid</keyword>
<dbReference type="Pfam" id="PF08530">
    <property type="entry name" value="PepX_C"/>
    <property type="match status" value="1"/>
</dbReference>
<keyword evidence="4" id="KW-1185">Reference proteome</keyword>
<feature type="domain" description="Xaa-Pro dipeptidyl-peptidase C-terminal" evidence="2">
    <location>
        <begin position="349"/>
        <end position="576"/>
    </location>
</feature>
<keyword evidence="1" id="KW-0378">Hydrolase</keyword>
<dbReference type="Proteomes" id="UP000258927">
    <property type="component" value="Plasmid pHL2708X3"/>
</dbReference>
<dbReference type="SMART" id="SM00939">
    <property type="entry name" value="PepX_C"/>
    <property type="match status" value="1"/>
</dbReference>
<dbReference type="NCBIfam" id="TIGR00976">
    <property type="entry name" value="CocE_NonD"/>
    <property type="match status" value="1"/>
</dbReference>
<dbReference type="GO" id="GO:0008239">
    <property type="term" value="F:dipeptidyl-peptidase activity"/>
    <property type="evidence" value="ECO:0007669"/>
    <property type="project" value="InterPro"/>
</dbReference>
<dbReference type="InterPro" id="IPR050585">
    <property type="entry name" value="Xaa-Pro_dipeptidyl-ppase/CocE"/>
</dbReference>
<dbReference type="InterPro" id="IPR008979">
    <property type="entry name" value="Galactose-bd-like_sf"/>
</dbReference>
<dbReference type="PANTHER" id="PTHR43056:SF10">
    <property type="entry name" value="COCE_NOND FAMILY, PUTATIVE (AFU_ORTHOLOGUE AFUA_7G00600)-RELATED"/>
    <property type="match status" value="1"/>
</dbReference>